<organism evidence="1 2">
    <name type="scientific">Eretmocerus hayati</name>
    <dbReference type="NCBI Taxonomy" id="131215"/>
    <lineage>
        <taxon>Eukaryota</taxon>
        <taxon>Metazoa</taxon>
        <taxon>Ecdysozoa</taxon>
        <taxon>Arthropoda</taxon>
        <taxon>Hexapoda</taxon>
        <taxon>Insecta</taxon>
        <taxon>Pterygota</taxon>
        <taxon>Neoptera</taxon>
        <taxon>Endopterygota</taxon>
        <taxon>Hymenoptera</taxon>
        <taxon>Apocrita</taxon>
        <taxon>Proctotrupomorpha</taxon>
        <taxon>Chalcidoidea</taxon>
        <taxon>Aphelinidae</taxon>
        <taxon>Aphelininae</taxon>
        <taxon>Eretmocerus</taxon>
    </lineage>
</organism>
<reference evidence="1" key="1">
    <citation type="submission" date="2023-04" db="EMBL/GenBank/DDBJ databases">
        <title>A chromosome-level genome assembly of the parasitoid wasp Eretmocerus hayati.</title>
        <authorList>
            <person name="Zhong Y."/>
            <person name="Liu S."/>
            <person name="Liu Y."/>
        </authorList>
    </citation>
    <scope>NUCLEOTIDE SEQUENCE</scope>
    <source>
        <strain evidence="1">ZJU_SS_LIU_2023</strain>
    </source>
</reference>
<comment type="caution">
    <text evidence="1">The sequence shown here is derived from an EMBL/GenBank/DDBJ whole genome shotgun (WGS) entry which is preliminary data.</text>
</comment>
<protein>
    <submittedName>
        <fullName evidence="1">Uncharacterized protein</fullName>
    </submittedName>
</protein>
<name>A0ACC2NQL4_9HYME</name>
<evidence type="ECO:0000313" key="2">
    <source>
        <dbReference type="Proteomes" id="UP001239111"/>
    </source>
</evidence>
<dbReference type="Proteomes" id="UP001239111">
    <property type="component" value="Chromosome 3"/>
</dbReference>
<keyword evidence="2" id="KW-1185">Reference proteome</keyword>
<dbReference type="EMBL" id="CM056743">
    <property type="protein sequence ID" value="KAJ8673490.1"/>
    <property type="molecule type" value="Genomic_DNA"/>
</dbReference>
<proteinExistence type="predicted"/>
<evidence type="ECO:0000313" key="1">
    <source>
        <dbReference type="EMBL" id="KAJ8673490.1"/>
    </source>
</evidence>
<gene>
    <name evidence="1" type="ORF">QAD02_004752</name>
</gene>
<accession>A0ACC2NQL4</accession>
<sequence length="312" mass="35622">MQHDVCGGHCFFWARVDWQPARSLIIGSIIDDDTVNSTYIQIVARNHNATSTSHFVDYLWYEDAYLHFQHGMHHCGWFHLSCLVSCYFAATLLMLFSISGRGGYDTSRFIASWRIVVPALIFSLLMMMMTMAATHVLSQGYLGLSQSMAETAAKVNATVDYSLKSYEACEVFKSFTWKHNSQRLDACAIHAMIGWTSWLMVWSWIIAFISLTLRILVTADFILLKVKIYDLPDDETEKEAILEKVRQGKINIGSPSAFPSFVIPTVSNDVTDFEEKRDERISIMTEENVLETNMDDDNGDVNFDSEERLKKE</sequence>